<dbReference type="Pfam" id="PF03972">
    <property type="entry name" value="MmgE_PrpD_N"/>
    <property type="match status" value="1"/>
</dbReference>
<dbReference type="GeneID" id="10506578"/>
<dbReference type="PANTHER" id="PTHR16943">
    <property type="entry name" value="2-METHYLCITRATE DEHYDRATASE-RELATED"/>
    <property type="match status" value="1"/>
</dbReference>
<dbReference type="Gene3D" id="1.10.4100.10">
    <property type="entry name" value="2-methylcitrate dehydratase PrpD"/>
    <property type="match status" value="1"/>
</dbReference>
<dbReference type="GO" id="GO:0047547">
    <property type="term" value="F:2-methylcitrate dehydratase activity"/>
    <property type="evidence" value="ECO:0007669"/>
    <property type="project" value="InterPro"/>
</dbReference>
<protein>
    <recommendedName>
        <fullName evidence="7">2-methylcitrate dehydratase</fullName>
    </recommendedName>
</protein>
<name>F0ZBA0_DICPU</name>
<keyword evidence="2" id="KW-0456">Lyase</keyword>
<dbReference type="InterPro" id="IPR012705">
    <property type="entry name" value="2Me_IsoCit_deHydtase_PrpD"/>
</dbReference>
<feature type="domain" description="MmgE/PrpD N-terminal" evidence="3">
    <location>
        <begin position="14"/>
        <end position="267"/>
    </location>
</feature>
<dbReference type="RefSeq" id="XP_003284677.1">
    <property type="nucleotide sequence ID" value="XM_003284629.1"/>
</dbReference>
<evidence type="ECO:0000256" key="2">
    <source>
        <dbReference type="ARBA" id="ARBA00023239"/>
    </source>
</evidence>
<dbReference type="InterPro" id="IPR042188">
    <property type="entry name" value="MmgE/PrpD_sf_2"/>
</dbReference>
<dbReference type="InterPro" id="IPR005656">
    <property type="entry name" value="MmgE_PrpD"/>
</dbReference>
<dbReference type="SUPFAM" id="SSF103378">
    <property type="entry name" value="2-methylcitrate dehydratase PrpD"/>
    <property type="match status" value="1"/>
</dbReference>
<proteinExistence type="inferred from homology"/>
<organism evidence="5 6">
    <name type="scientific">Dictyostelium purpureum</name>
    <name type="common">Slime mold</name>
    <dbReference type="NCBI Taxonomy" id="5786"/>
    <lineage>
        <taxon>Eukaryota</taxon>
        <taxon>Amoebozoa</taxon>
        <taxon>Evosea</taxon>
        <taxon>Eumycetozoa</taxon>
        <taxon>Dictyostelia</taxon>
        <taxon>Dictyosteliales</taxon>
        <taxon>Dictyosteliaceae</taxon>
        <taxon>Dictyostelium</taxon>
    </lineage>
</organism>
<dbReference type="InterPro" id="IPR036148">
    <property type="entry name" value="MmgE/PrpD_sf"/>
</dbReference>
<dbReference type="eggNOG" id="ENOG502QPZI">
    <property type="taxonomic scope" value="Eukaryota"/>
</dbReference>
<sequence length="486" mass="54493">MATNVEQKWDQIIEDIAEYVVSYNVRECKEAISTAFYSFFDSIGCGFLALKFPECSKLMGPIVPGNVDKNCGCRVPGTSYQLDPVMAAFNIGCMNRWLDFNDTWLASEWGHPSDNLASILACAEYISHQNVSRNKEPLKMIDVLCAMIKSYEIQGILALKNSFNKIGLDHVILVKVASTAVCTQLLGGSKLQIMNAISNAWIDGQALRTYRHFPNTGSRKSWAAGDAASRAVRLSMIAMTGEMGYPSCLTAPKWGFYDVYTNGKPFEVPLPYTSYVMENVLFKVLYPAEFHAQTAVECAVKLHPLVVQNGGIDSIKSIQINTHESAIRIIDKKGFLRNPADRDHCLQYMVAIGLIYGTLNASHYEDQVAIKDTRIDLLREKMKCTENKQFTVDYLDLEKRSIANQIEITFKDDSIASAEIHYPVGHRQRRIEAIPLLKNKFLSSLNSTHFTSSTIESITQVYENQSKFETTSIIDFMKLVSLSINS</sequence>
<reference evidence="6" key="1">
    <citation type="journal article" date="2011" name="Genome Biol.">
        <title>Comparative genomics of the social amoebae Dictyostelium discoideum and Dictyostelium purpureum.</title>
        <authorList>
            <consortium name="US DOE Joint Genome Institute (JGI-PGF)"/>
            <person name="Sucgang R."/>
            <person name="Kuo A."/>
            <person name="Tian X."/>
            <person name="Salerno W."/>
            <person name="Parikh A."/>
            <person name="Feasley C.L."/>
            <person name="Dalin E."/>
            <person name="Tu H."/>
            <person name="Huang E."/>
            <person name="Barry K."/>
            <person name="Lindquist E."/>
            <person name="Shapiro H."/>
            <person name="Bruce D."/>
            <person name="Schmutz J."/>
            <person name="Salamov A."/>
            <person name="Fey P."/>
            <person name="Gaudet P."/>
            <person name="Anjard C."/>
            <person name="Babu M.M."/>
            <person name="Basu S."/>
            <person name="Bushmanova Y."/>
            <person name="van der Wel H."/>
            <person name="Katoh-Kurasawa M."/>
            <person name="Dinh C."/>
            <person name="Coutinho P.M."/>
            <person name="Saito T."/>
            <person name="Elias M."/>
            <person name="Schaap P."/>
            <person name="Kay R.R."/>
            <person name="Henrissat B."/>
            <person name="Eichinger L."/>
            <person name="Rivero F."/>
            <person name="Putnam N.H."/>
            <person name="West C.M."/>
            <person name="Loomis W.F."/>
            <person name="Chisholm R.L."/>
            <person name="Shaulsky G."/>
            <person name="Strassmann J.E."/>
            <person name="Queller D.C."/>
            <person name="Kuspa A."/>
            <person name="Grigoriev I.V."/>
        </authorList>
    </citation>
    <scope>NUCLEOTIDE SEQUENCE [LARGE SCALE GENOMIC DNA]</scope>
    <source>
        <strain evidence="6">QSDP1</strain>
    </source>
</reference>
<dbReference type="InterPro" id="IPR042183">
    <property type="entry name" value="MmgE/PrpD_sf_1"/>
</dbReference>
<dbReference type="InterPro" id="IPR045336">
    <property type="entry name" value="MmgE_PrpD_N"/>
</dbReference>
<keyword evidence="6" id="KW-1185">Reference proteome</keyword>
<dbReference type="STRING" id="5786.F0ZBA0"/>
<evidence type="ECO:0000259" key="3">
    <source>
        <dbReference type="Pfam" id="PF03972"/>
    </source>
</evidence>
<dbReference type="InParanoid" id="F0ZBA0"/>
<dbReference type="Proteomes" id="UP000001064">
    <property type="component" value="Unassembled WGS sequence"/>
</dbReference>
<dbReference type="OMA" id="DHSVMYI"/>
<dbReference type="OrthoDB" id="10055203at2759"/>
<feature type="domain" description="MmgE/PrpD C-terminal" evidence="4">
    <location>
        <begin position="286"/>
        <end position="451"/>
    </location>
</feature>
<dbReference type="GO" id="GO:0051537">
    <property type="term" value="F:2 iron, 2 sulfur cluster binding"/>
    <property type="evidence" value="ECO:0007669"/>
    <property type="project" value="InterPro"/>
</dbReference>
<accession>F0ZBA0</accession>
<dbReference type="GO" id="GO:0019679">
    <property type="term" value="P:propionate metabolic process, methylcitrate cycle"/>
    <property type="evidence" value="ECO:0007669"/>
    <property type="project" value="InterPro"/>
</dbReference>
<evidence type="ECO:0000313" key="6">
    <source>
        <dbReference type="Proteomes" id="UP000001064"/>
    </source>
</evidence>
<evidence type="ECO:0008006" key="7">
    <source>
        <dbReference type="Google" id="ProtNLM"/>
    </source>
</evidence>
<dbReference type="NCBIfam" id="TIGR02330">
    <property type="entry name" value="prpD"/>
    <property type="match status" value="1"/>
</dbReference>
<evidence type="ECO:0000256" key="1">
    <source>
        <dbReference type="ARBA" id="ARBA00006174"/>
    </source>
</evidence>
<dbReference type="KEGG" id="dpp:DICPUDRAFT_148497"/>
<dbReference type="Pfam" id="PF19305">
    <property type="entry name" value="MmgE_PrpD_C"/>
    <property type="match status" value="1"/>
</dbReference>
<gene>
    <name evidence="5" type="ORF">DICPUDRAFT_148497</name>
</gene>
<dbReference type="PANTHER" id="PTHR16943:SF16">
    <property type="entry name" value="2-METHYLCITRATE DEHYDRATASE-RELATED"/>
    <property type="match status" value="1"/>
</dbReference>
<dbReference type="SMR" id="F0ZBA0"/>
<dbReference type="VEuPathDB" id="AmoebaDB:DICPUDRAFT_148497"/>
<evidence type="ECO:0000313" key="5">
    <source>
        <dbReference type="EMBL" id="EGC38783.1"/>
    </source>
</evidence>
<comment type="similarity">
    <text evidence="1">Belongs to the PrpD family.</text>
</comment>
<dbReference type="GO" id="GO:0019541">
    <property type="term" value="P:propionate metabolic process"/>
    <property type="evidence" value="ECO:0000318"/>
    <property type="project" value="GO_Central"/>
</dbReference>
<dbReference type="EMBL" id="GL870969">
    <property type="protein sequence ID" value="EGC38783.1"/>
    <property type="molecule type" value="Genomic_DNA"/>
</dbReference>
<dbReference type="Gene3D" id="3.30.1330.120">
    <property type="entry name" value="2-methylcitrate dehydratase PrpD"/>
    <property type="match status" value="1"/>
</dbReference>
<dbReference type="AlphaFoldDB" id="F0ZBA0"/>
<evidence type="ECO:0000259" key="4">
    <source>
        <dbReference type="Pfam" id="PF19305"/>
    </source>
</evidence>
<dbReference type="NCBIfam" id="NF006943">
    <property type="entry name" value="PRK09425.1"/>
    <property type="match status" value="1"/>
</dbReference>
<dbReference type="InterPro" id="IPR045337">
    <property type="entry name" value="MmgE_PrpD_C"/>
</dbReference>
<dbReference type="FunCoup" id="F0ZBA0">
    <property type="interactions" value="29"/>
</dbReference>